<dbReference type="Gene3D" id="3.30.830.10">
    <property type="entry name" value="Metalloenzyme, LuxS/M16 peptidase-like"/>
    <property type="match status" value="2"/>
</dbReference>
<dbReference type="EMBL" id="PTIW01000036">
    <property type="protein sequence ID" value="PPK58671.1"/>
    <property type="molecule type" value="Genomic_DNA"/>
</dbReference>
<dbReference type="GO" id="GO:0006508">
    <property type="term" value="P:proteolysis"/>
    <property type="evidence" value="ECO:0007669"/>
    <property type="project" value="InterPro"/>
</dbReference>
<proteinExistence type="inferred from homology"/>
<accession>A0AB36ZT29</accession>
<evidence type="ECO:0000256" key="3">
    <source>
        <dbReference type="RuleBase" id="RU004447"/>
    </source>
</evidence>
<dbReference type="SUPFAM" id="SSF63411">
    <property type="entry name" value="LuxS/MPP-like metallohydrolase"/>
    <property type="match status" value="2"/>
</dbReference>
<sequence>MKLKNVIKRTNSSILYLLFFTIFMGELMSSNSLPKYYTKSLENGLQIVAIPMDNGSNVVSTDVFYKVGSKDEKMGKSGIAHMLEHLNFKSTKNLKSGEFDEIVKGFGGVNNASTSFDYTHYYIKSSSKNMGKSLELFAELMQNLTLKDEEFQPERDVVAEERRWRTDNNPMGYMQFRLFNNAYIYHPYHWTPIGFMNDIKNWNIEDIRNFHSTFYQPKNAIIVVAGDINKDEVFEQTKKYFDNIKNSKEIIRQSYTVEPKQDGAKRLIIKKDSQVEMLAMAYHIPNFEHKDQVALSALSELLSSGKSSILHKVLVDEKKLVNSIYAYNIELKDPGLFLFFAVCNQDVKTKDVEKEILKIIKDIKKGNISKKDIEKIKINTKADFIFSLENSSSVASLLGSYFVRDNIKPLFEYEQNIEKLKKSDIIEVAKKYLIKDNSTTVILKKGEKDEKEEL</sequence>
<protein>
    <submittedName>
        <fullName evidence="6">Zn-dependent peptidase</fullName>
    </submittedName>
</protein>
<comment type="cofactor">
    <cofactor evidence="1">
        <name>Zn(2+)</name>
        <dbReference type="ChEBI" id="CHEBI:29105"/>
    </cofactor>
</comment>
<dbReference type="Pfam" id="PF00675">
    <property type="entry name" value="Peptidase_M16"/>
    <property type="match status" value="1"/>
</dbReference>
<dbReference type="PROSITE" id="PS00143">
    <property type="entry name" value="INSULINASE"/>
    <property type="match status" value="1"/>
</dbReference>
<evidence type="ECO:0000313" key="6">
    <source>
        <dbReference type="EMBL" id="PPK58671.1"/>
    </source>
</evidence>
<dbReference type="InterPro" id="IPR001431">
    <property type="entry name" value="Pept_M16_Zn_BS"/>
</dbReference>
<gene>
    <name evidence="6" type="ORF">B0F89_13623</name>
</gene>
<dbReference type="InterPro" id="IPR050361">
    <property type="entry name" value="MPP/UQCRC_Complex"/>
</dbReference>
<dbReference type="Proteomes" id="UP000239861">
    <property type="component" value="Unassembled WGS sequence"/>
</dbReference>
<name>A0AB36ZT29_9BACT</name>
<evidence type="ECO:0000256" key="2">
    <source>
        <dbReference type="ARBA" id="ARBA00007261"/>
    </source>
</evidence>
<evidence type="ECO:0000259" key="4">
    <source>
        <dbReference type="Pfam" id="PF00675"/>
    </source>
</evidence>
<dbReference type="InterPro" id="IPR007863">
    <property type="entry name" value="Peptidase_M16_C"/>
</dbReference>
<comment type="similarity">
    <text evidence="2 3">Belongs to the peptidase M16 family.</text>
</comment>
<dbReference type="GO" id="GO:0046872">
    <property type="term" value="F:metal ion binding"/>
    <property type="evidence" value="ECO:0007669"/>
    <property type="project" value="InterPro"/>
</dbReference>
<reference evidence="6 7" key="1">
    <citation type="submission" date="2018-02" db="EMBL/GenBank/DDBJ databases">
        <title>Subsurface microbial communities from deep shales in Ohio and West Virginia, USA.</title>
        <authorList>
            <person name="Wrighton K."/>
        </authorList>
    </citation>
    <scope>NUCLEOTIDE SEQUENCE [LARGE SCALE GENOMIC DNA]</scope>
    <source>
        <strain evidence="6 7">MARC-MIP3H16</strain>
    </source>
</reference>
<evidence type="ECO:0000313" key="7">
    <source>
        <dbReference type="Proteomes" id="UP000239861"/>
    </source>
</evidence>
<organism evidence="6 7">
    <name type="scientific">Malaciobacter marinus</name>
    <dbReference type="NCBI Taxonomy" id="505249"/>
    <lineage>
        <taxon>Bacteria</taxon>
        <taxon>Pseudomonadati</taxon>
        <taxon>Campylobacterota</taxon>
        <taxon>Epsilonproteobacteria</taxon>
        <taxon>Campylobacterales</taxon>
        <taxon>Arcobacteraceae</taxon>
        <taxon>Malaciobacter</taxon>
    </lineage>
</organism>
<feature type="domain" description="Peptidase M16 N-terminal" evidence="4">
    <location>
        <begin position="48"/>
        <end position="163"/>
    </location>
</feature>
<dbReference type="InterPro" id="IPR011765">
    <property type="entry name" value="Pept_M16_N"/>
</dbReference>
<dbReference type="PANTHER" id="PTHR11851">
    <property type="entry name" value="METALLOPROTEASE"/>
    <property type="match status" value="1"/>
</dbReference>
<dbReference type="Pfam" id="PF05193">
    <property type="entry name" value="Peptidase_M16_C"/>
    <property type="match status" value="1"/>
</dbReference>
<dbReference type="AlphaFoldDB" id="A0AB36ZT29"/>
<evidence type="ECO:0000256" key="1">
    <source>
        <dbReference type="ARBA" id="ARBA00001947"/>
    </source>
</evidence>
<comment type="caution">
    <text evidence="6">The sequence shown here is derived from an EMBL/GenBank/DDBJ whole genome shotgun (WGS) entry which is preliminary data.</text>
</comment>
<dbReference type="PANTHER" id="PTHR11851:SF49">
    <property type="entry name" value="MITOCHONDRIAL-PROCESSING PEPTIDASE SUBUNIT ALPHA"/>
    <property type="match status" value="1"/>
</dbReference>
<feature type="domain" description="Peptidase M16 C-terminal" evidence="5">
    <location>
        <begin position="202"/>
        <end position="378"/>
    </location>
</feature>
<dbReference type="InterPro" id="IPR011249">
    <property type="entry name" value="Metalloenz_LuxS/M16"/>
</dbReference>
<dbReference type="GO" id="GO:0004222">
    <property type="term" value="F:metalloendopeptidase activity"/>
    <property type="evidence" value="ECO:0007669"/>
    <property type="project" value="InterPro"/>
</dbReference>
<evidence type="ECO:0000259" key="5">
    <source>
        <dbReference type="Pfam" id="PF05193"/>
    </source>
</evidence>